<proteinExistence type="evidence at transcript level"/>
<evidence type="ECO:0000256" key="1">
    <source>
        <dbReference type="SAM" id="MobiDB-lite"/>
    </source>
</evidence>
<name>F2DIM2_HORVV</name>
<evidence type="ECO:0000313" key="2">
    <source>
        <dbReference type="EMBL" id="BAJ94943.1"/>
    </source>
</evidence>
<dbReference type="EMBL" id="AK363740">
    <property type="protein sequence ID" value="BAJ94943.1"/>
    <property type="molecule type" value="mRNA"/>
</dbReference>
<reference evidence="2" key="1">
    <citation type="journal article" date="2011" name="Plant Physiol.">
        <title>Comprehensive sequence analysis of 24,783 barley full-length cDNAs derived from 12 clone libraries.</title>
        <authorList>
            <person name="Matsumoto T."/>
            <person name="Tanaka T."/>
            <person name="Sakai H."/>
            <person name="Amano N."/>
            <person name="Kanamori H."/>
            <person name="Kurita K."/>
            <person name="Kikuta A."/>
            <person name="Kamiya K."/>
            <person name="Yamamoto M."/>
            <person name="Ikawa H."/>
            <person name="Fujii N."/>
            <person name="Hori K."/>
            <person name="Itoh T."/>
            <person name="Sato K."/>
        </authorList>
    </citation>
    <scope>NUCLEOTIDE SEQUENCE</scope>
    <source>
        <tissue evidence="2">Shoot and root</tissue>
    </source>
</reference>
<dbReference type="AlphaFoldDB" id="F2DIM2"/>
<sequence>MVGPLARWSGSAASEGSCGARLCSPDKALARIHRLRGLWSAGVARLRARARAAAAAVRRSSARRSCSWAWEGRRFSRRGMARPVLRLSAAGGDGEVDSDRRAPADEEAPAARGDEADAGGRSGRRGTRRTWATTCSAWPGGWSTRCPSPCSCLASSSANTCNSVRYVYLRAAPTSFFSV</sequence>
<protein>
    <submittedName>
        <fullName evidence="2">Predicted protein</fullName>
    </submittedName>
</protein>
<feature type="region of interest" description="Disordered" evidence="1">
    <location>
        <begin position="89"/>
        <end position="127"/>
    </location>
</feature>
<accession>F2DIM2</accession>
<organism evidence="2">
    <name type="scientific">Hordeum vulgare subsp. vulgare</name>
    <name type="common">Domesticated barley</name>
    <dbReference type="NCBI Taxonomy" id="112509"/>
    <lineage>
        <taxon>Eukaryota</taxon>
        <taxon>Viridiplantae</taxon>
        <taxon>Streptophyta</taxon>
        <taxon>Embryophyta</taxon>
        <taxon>Tracheophyta</taxon>
        <taxon>Spermatophyta</taxon>
        <taxon>Magnoliopsida</taxon>
        <taxon>Liliopsida</taxon>
        <taxon>Poales</taxon>
        <taxon>Poaceae</taxon>
        <taxon>BOP clade</taxon>
        <taxon>Pooideae</taxon>
        <taxon>Triticodae</taxon>
        <taxon>Triticeae</taxon>
        <taxon>Hordeinae</taxon>
        <taxon>Hordeum</taxon>
    </lineage>
</organism>